<evidence type="ECO:0000256" key="4">
    <source>
        <dbReference type="ARBA" id="ARBA00022490"/>
    </source>
</evidence>
<dbReference type="PROSITE" id="PS00750">
    <property type="entry name" value="TCP1_1"/>
    <property type="match status" value="1"/>
</dbReference>
<keyword evidence="12" id="KW-1185">Reference proteome</keyword>
<dbReference type="AlphaFoldDB" id="A0A830C1U8"/>
<dbReference type="GO" id="GO:0016887">
    <property type="term" value="F:ATP hydrolysis activity"/>
    <property type="evidence" value="ECO:0007669"/>
    <property type="project" value="InterPro"/>
</dbReference>
<gene>
    <name evidence="11" type="ORF">PHJA_001254800</name>
</gene>
<dbReference type="SUPFAM" id="SSF54849">
    <property type="entry name" value="GroEL-intermediate domain like"/>
    <property type="match status" value="1"/>
</dbReference>
<evidence type="ECO:0000256" key="5">
    <source>
        <dbReference type="ARBA" id="ARBA00022741"/>
    </source>
</evidence>
<dbReference type="PROSITE" id="PS00751">
    <property type="entry name" value="TCP1_2"/>
    <property type="match status" value="1"/>
</dbReference>
<dbReference type="SUPFAM" id="SSF48592">
    <property type="entry name" value="GroEL equatorial domain-like"/>
    <property type="match status" value="1"/>
</dbReference>
<evidence type="ECO:0000256" key="10">
    <source>
        <dbReference type="RuleBase" id="RU004187"/>
    </source>
</evidence>
<evidence type="ECO:0000256" key="6">
    <source>
        <dbReference type="ARBA" id="ARBA00022840"/>
    </source>
</evidence>
<evidence type="ECO:0000256" key="8">
    <source>
        <dbReference type="ARBA" id="ARBA00024677"/>
    </source>
</evidence>
<dbReference type="FunFam" id="3.50.7.10:FF:000009">
    <property type="entry name" value="T-complex protein 1 subunit alpha"/>
    <property type="match status" value="1"/>
</dbReference>
<dbReference type="PRINTS" id="PR00304">
    <property type="entry name" value="TCOMPLEXTCP1"/>
</dbReference>
<evidence type="ECO:0000256" key="2">
    <source>
        <dbReference type="ARBA" id="ARBA00008020"/>
    </source>
</evidence>
<dbReference type="InterPro" id="IPR002194">
    <property type="entry name" value="Chaperonin_TCP-1_CS"/>
</dbReference>
<dbReference type="FunFam" id="1.10.560.10:FF:000070">
    <property type="entry name" value="Uncharacterized protein"/>
    <property type="match status" value="1"/>
</dbReference>
<dbReference type="InterPro" id="IPR027413">
    <property type="entry name" value="GROEL-like_equatorial_sf"/>
</dbReference>
<evidence type="ECO:0000313" key="12">
    <source>
        <dbReference type="Proteomes" id="UP000653305"/>
    </source>
</evidence>
<evidence type="ECO:0000256" key="3">
    <source>
        <dbReference type="ARBA" id="ARBA00014424"/>
    </source>
</evidence>
<dbReference type="InterPro" id="IPR027409">
    <property type="entry name" value="GroEL-like_apical_dom_sf"/>
</dbReference>
<dbReference type="InterPro" id="IPR053374">
    <property type="entry name" value="TCP-1_chaperonin"/>
</dbReference>
<keyword evidence="5 10" id="KW-0547">Nucleotide-binding</keyword>
<sequence length="421" mass="45807">MAINSQAPDISGERQSGQDVRTQNVMACQAIANIVKSSLGPVGLDKMLVDDIGDVTITNDGATILKMVEVEHPAAKVLVELAELQDREVGDGTTSVVIIAGELLKRANDLVRNRIHATSIISGYRLAMREACKYIEEKLAVKVEKLGKDSLVNCAKTSMSSKLIAGDSDFFAHLVVEAVQAVKITNARGEVKYPIKGINILKAHGKSARDSYLLKGYALNTGRAAQGMPLRVSPARIACLDFNLQKTKMQMGVQVLVTDPRELEKIRQREADMTKERIEKVLKAGANVVLTTKGIDDMALKYFVEAGAIAVRRVRKEDLRHVAKTTGATAVSTFADMEGDETFDSSFLGYADEVVEERIADDDVIMIKGTKNSSAVSLILRGANDYMLDEMDRALHDSLCIVKRTLESNTVSICSCSITLS</sequence>
<dbReference type="GO" id="GO:0005524">
    <property type="term" value="F:ATP binding"/>
    <property type="evidence" value="ECO:0007669"/>
    <property type="project" value="UniProtKB-KW"/>
</dbReference>
<dbReference type="Gene3D" id="1.10.560.10">
    <property type="entry name" value="GroEL-like equatorial domain"/>
    <property type="match status" value="1"/>
</dbReference>
<keyword evidence="7 10" id="KW-0143">Chaperone</keyword>
<dbReference type="InterPro" id="IPR017998">
    <property type="entry name" value="Chaperone_TCP-1"/>
</dbReference>
<accession>A0A830C1U8</accession>
<comment type="subcellular location">
    <subcellularLocation>
        <location evidence="1">Cytoplasm</location>
    </subcellularLocation>
</comment>
<comment type="caution">
    <text evidence="11">The sequence shown here is derived from an EMBL/GenBank/DDBJ whole genome shotgun (WGS) entry which is preliminary data.</text>
</comment>
<evidence type="ECO:0000256" key="1">
    <source>
        <dbReference type="ARBA" id="ARBA00004496"/>
    </source>
</evidence>
<dbReference type="GO" id="GO:0140662">
    <property type="term" value="F:ATP-dependent protein folding chaperone"/>
    <property type="evidence" value="ECO:0007669"/>
    <property type="project" value="InterPro"/>
</dbReference>
<dbReference type="Gene3D" id="3.30.260.10">
    <property type="entry name" value="TCP-1-like chaperonin intermediate domain"/>
    <property type="match status" value="1"/>
</dbReference>
<organism evidence="11 12">
    <name type="scientific">Phtheirospermum japonicum</name>
    <dbReference type="NCBI Taxonomy" id="374723"/>
    <lineage>
        <taxon>Eukaryota</taxon>
        <taxon>Viridiplantae</taxon>
        <taxon>Streptophyta</taxon>
        <taxon>Embryophyta</taxon>
        <taxon>Tracheophyta</taxon>
        <taxon>Spermatophyta</taxon>
        <taxon>Magnoliopsida</taxon>
        <taxon>eudicotyledons</taxon>
        <taxon>Gunneridae</taxon>
        <taxon>Pentapetalae</taxon>
        <taxon>asterids</taxon>
        <taxon>lamiids</taxon>
        <taxon>Lamiales</taxon>
        <taxon>Orobanchaceae</taxon>
        <taxon>Orobanchaceae incertae sedis</taxon>
        <taxon>Phtheirospermum</taxon>
    </lineage>
</organism>
<comment type="function">
    <text evidence="8">Molecular chaperone; assists the folding of proteins upon ATP hydrolysis. Known to play a role, in vitro, in the folding of actin and tubulin.</text>
</comment>
<name>A0A830C1U8_9LAMI</name>
<dbReference type="GO" id="GO:0051082">
    <property type="term" value="F:unfolded protein binding"/>
    <property type="evidence" value="ECO:0007669"/>
    <property type="project" value="InterPro"/>
</dbReference>
<evidence type="ECO:0000313" key="11">
    <source>
        <dbReference type="EMBL" id="GFP91108.1"/>
    </source>
</evidence>
<reference evidence="11" key="1">
    <citation type="submission" date="2020-07" db="EMBL/GenBank/DDBJ databases">
        <title>Ethylene signaling mediates host invasion by parasitic plants.</title>
        <authorList>
            <person name="Yoshida S."/>
        </authorList>
    </citation>
    <scope>NUCLEOTIDE SEQUENCE</scope>
    <source>
        <strain evidence="11">Okayama</strain>
    </source>
</reference>
<dbReference type="NCBIfam" id="NF041083">
    <property type="entry name" value="thermosome_beta"/>
    <property type="match status" value="1"/>
</dbReference>
<dbReference type="EMBL" id="BMAC01000235">
    <property type="protein sequence ID" value="GFP91108.1"/>
    <property type="molecule type" value="Genomic_DNA"/>
</dbReference>
<dbReference type="Proteomes" id="UP000653305">
    <property type="component" value="Unassembled WGS sequence"/>
</dbReference>
<dbReference type="Gene3D" id="3.50.7.10">
    <property type="entry name" value="GroEL"/>
    <property type="match status" value="1"/>
</dbReference>
<keyword evidence="6 10" id="KW-0067">ATP-binding</keyword>
<proteinExistence type="inferred from homology"/>
<dbReference type="PROSITE" id="PS00995">
    <property type="entry name" value="TCP1_3"/>
    <property type="match status" value="1"/>
</dbReference>
<protein>
    <recommendedName>
        <fullName evidence="3">T-complex protein 1 subunit alpha</fullName>
    </recommendedName>
    <alternativeName>
        <fullName evidence="9">CCT-alpha</fullName>
    </alternativeName>
</protein>
<dbReference type="Pfam" id="PF00118">
    <property type="entry name" value="Cpn60_TCP1"/>
    <property type="match status" value="1"/>
</dbReference>
<dbReference type="GO" id="GO:0005737">
    <property type="term" value="C:cytoplasm"/>
    <property type="evidence" value="ECO:0007669"/>
    <property type="project" value="UniProtKB-SubCell"/>
</dbReference>
<comment type="similarity">
    <text evidence="2 10">Belongs to the TCP-1 chaperonin family.</text>
</comment>
<dbReference type="PANTHER" id="PTHR11353">
    <property type="entry name" value="CHAPERONIN"/>
    <property type="match status" value="1"/>
</dbReference>
<evidence type="ECO:0000256" key="7">
    <source>
        <dbReference type="ARBA" id="ARBA00023186"/>
    </source>
</evidence>
<dbReference type="InterPro" id="IPR027410">
    <property type="entry name" value="TCP-1-like_intermed_sf"/>
</dbReference>
<dbReference type="InterPro" id="IPR002423">
    <property type="entry name" value="Cpn60/GroEL/TCP-1"/>
</dbReference>
<evidence type="ECO:0000256" key="9">
    <source>
        <dbReference type="ARBA" id="ARBA00030049"/>
    </source>
</evidence>
<dbReference type="OrthoDB" id="10248520at2759"/>
<keyword evidence="4" id="KW-0963">Cytoplasm</keyword>
<dbReference type="SUPFAM" id="SSF52029">
    <property type="entry name" value="GroEL apical domain-like"/>
    <property type="match status" value="1"/>
</dbReference>